<dbReference type="InterPro" id="IPR002401">
    <property type="entry name" value="Cyt_P450_E_grp-I"/>
</dbReference>
<evidence type="ECO:0000313" key="12">
    <source>
        <dbReference type="EMBL" id="TCD65735.1"/>
    </source>
</evidence>
<evidence type="ECO:0000256" key="1">
    <source>
        <dbReference type="ARBA" id="ARBA00001971"/>
    </source>
</evidence>
<comment type="caution">
    <text evidence="12">The sequence shown here is derived from an EMBL/GenBank/DDBJ whole genome shotgun (WGS) entry which is preliminary data.</text>
</comment>
<protein>
    <recommendedName>
        <fullName evidence="14">Cytochrome P450-dit2</fullName>
    </recommendedName>
</protein>
<keyword evidence="8 10" id="KW-0503">Monooxygenase</keyword>
<dbReference type="Pfam" id="PF00067">
    <property type="entry name" value="p450"/>
    <property type="match status" value="1"/>
</dbReference>
<keyword evidence="6 10" id="KW-0560">Oxidoreductase</keyword>
<dbReference type="GO" id="GO:0020037">
    <property type="term" value="F:heme binding"/>
    <property type="evidence" value="ECO:0007669"/>
    <property type="project" value="InterPro"/>
</dbReference>
<keyword evidence="13" id="KW-1185">Reference proteome</keyword>
<dbReference type="STRING" id="92696.A0A4R0RIS6"/>
<evidence type="ECO:0000256" key="7">
    <source>
        <dbReference type="ARBA" id="ARBA00023004"/>
    </source>
</evidence>
<dbReference type="PRINTS" id="PR00385">
    <property type="entry name" value="P450"/>
</dbReference>
<dbReference type="SUPFAM" id="SSF48264">
    <property type="entry name" value="Cytochrome P450"/>
    <property type="match status" value="1"/>
</dbReference>
<feature type="signal peptide" evidence="11">
    <location>
        <begin position="1"/>
        <end position="25"/>
    </location>
</feature>
<dbReference type="GO" id="GO:0016705">
    <property type="term" value="F:oxidoreductase activity, acting on paired donors, with incorporation or reduction of molecular oxygen"/>
    <property type="evidence" value="ECO:0007669"/>
    <property type="project" value="InterPro"/>
</dbReference>
<dbReference type="OrthoDB" id="1470350at2759"/>
<organism evidence="12 13">
    <name type="scientific">Steccherinum ochraceum</name>
    <dbReference type="NCBI Taxonomy" id="92696"/>
    <lineage>
        <taxon>Eukaryota</taxon>
        <taxon>Fungi</taxon>
        <taxon>Dikarya</taxon>
        <taxon>Basidiomycota</taxon>
        <taxon>Agaricomycotina</taxon>
        <taxon>Agaricomycetes</taxon>
        <taxon>Polyporales</taxon>
        <taxon>Steccherinaceae</taxon>
        <taxon>Steccherinum</taxon>
    </lineage>
</organism>
<keyword evidence="7 9" id="KW-0408">Iron</keyword>
<dbReference type="InterPro" id="IPR036396">
    <property type="entry name" value="Cyt_P450_sf"/>
</dbReference>
<reference evidence="12 13" key="1">
    <citation type="submission" date="2018-11" db="EMBL/GenBank/DDBJ databases">
        <title>Genome assembly of Steccherinum ochraceum LE-BIN_3174, the white-rot fungus of the Steccherinaceae family (The Residual Polyporoid clade, Polyporales, Basidiomycota).</title>
        <authorList>
            <person name="Fedorova T.V."/>
            <person name="Glazunova O.A."/>
            <person name="Landesman E.O."/>
            <person name="Moiseenko K.V."/>
            <person name="Psurtseva N.V."/>
            <person name="Savinova O.S."/>
            <person name="Shakhova N.V."/>
            <person name="Tyazhelova T.V."/>
            <person name="Vasina D.V."/>
        </authorList>
    </citation>
    <scope>NUCLEOTIDE SEQUENCE [LARGE SCALE GENOMIC DNA]</scope>
    <source>
        <strain evidence="12 13">LE-BIN_3174</strain>
    </source>
</reference>
<comment type="cofactor">
    <cofactor evidence="1 9">
        <name>heme</name>
        <dbReference type="ChEBI" id="CHEBI:30413"/>
    </cofactor>
</comment>
<dbReference type="InterPro" id="IPR050121">
    <property type="entry name" value="Cytochrome_P450_monoxygenase"/>
</dbReference>
<sequence length="521" mass="58546">MAGMNTLFTLVLTLGAILAIRKVAAFRKAIWQINGHPGLRTLLDVWGLASALPSMPWINGGGRTAWNKKHDTYAELGVDVVSYVSALPSTSISFAVADAAAVKAITGSRQRFPKPIALYKGLRLFGGNIVASEGDEWKRYRKISAPSFSERNNRLVWDETVGVMNELFETVWGGKTEIESDHALLVTMPIALFVISAAGFGRRMSWKEENGHSADDQLSFKDTWHDVSEGFILKVLVPKWATHFNKRVRQAHFAFDELERYIKEMIESRRNEEDKEERHDLLTSLLAANDDDSDGHARLTDEELLSNIFIFLAAGHETTAHSLCFTFGLLALYQDEQERAYQEIIKAIPDGRDPTFHDLPSLSYVEAVINETLRMYPAVISLPKLCAEDTTVPMTSSSGETHMIPIPAGATVHVHVLGLHYNPKYWEEPHQFNPSRFLGDWPRDAFLPFSGGARSCLGRRFSELESVVAITMILQKYKITVKEEPEFAGETFEQRKERVLLAKPGITLTPTRVPLVFTRRD</sequence>
<name>A0A4R0RIS6_9APHY</name>
<evidence type="ECO:0008006" key="14">
    <source>
        <dbReference type="Google" id="ProtNLM"/>
    </source>
</evidence>
<evidence type="ECO:0000256" key="10">
    <source>
        <dbReference type="RuleBase" id="RU000461"/>
    </source>
</evidence>
<dbReference type="Proteomes" id="UP000292702">
    <property type="component" value="Unassembled WGS sequence"/>
</dbReference>
<feature type="chain" id="PRO_5020880957" description="Cytochrome P450-dit2" evidence="11">
    <location>
        <begin position="26"/>
        <end position="521"/>
    </location>
</feature>
<keyword evidence="5 9" id="KW-0479">Metal-binding</keyword>
<evidence type="ECO:0000256" key="3">
    <source>
        <dbReference type="ARBA" id="ARBA00010617"/>
    </source>
</evidence>
<evidence type="ECO:0000313" key="13">
    <source>
        <dbReference type="Proteomes" id="UP000292702"/>
    </source>
</evidence>
<dbReference type="AlphaFoldDB" id="A0A4R0RIS6"/>
<gene>
    <name evidence="12" type="ORF">EIP91_002264</name>
</gene>
<evidence type="ECO:0000256" key="11">
    <source>
        <dbReference type="SAM" id="SignalP"/>
    </source>
</evidence>
<evidence type="ECO:0000256" key="4">
    <source>
        <dbReference type="ARBA" id="ARBA00022617"/>
    </source>
</evidence>
<dbReference type="PROSITE" id="PS00086">
    <property type="entry name" value="CYTOCHROME_P450"/>
    <property type="match status" value="1"/>
</dbReference>
<keyword evidence="4 9" id="KW-0349">Heme</keyword>
<dbReference type="PANTHER" id="PTHR24305:SF166">
    <property type="entry name" value="CYTOCHROME P450 12A4, MITOCHONDRIAL-RELATED"/>
    <property type="match status" value="1"/>
</dbReference>
<feature type="binding site" description="axial binding residue" evidence="9">
    <location>
        <position position="456"/>
    </location>
    <ligand>
        <name>heme</name>
        <dbReference type="ChEBI" id="CHEBI:30413"/>
    </ligand>
    <ligandPart>
        <name>Fe</name>
        <dbReference type="ChEBI" id="CHEBI:18248"/>
    </ligandPart>
</feature>
<keyword evidence="11" id="KW-0732">Signal</keyword>
<dbReference type="Gene3D" id="1.10.630.10">
    <property type="entry name" value="Cytochrome P450"/>
    <property type="match status" value="1"/>
</dbReference>
<evidence type="ECO:0000256" key="2">
    <source>
        <dbReference type="ARBA" id="ARBA00005179"/>
    </source>
</evidence>
<evidence type="ECO:0000256" key="8">
    <source>
        <dbReference type="ARBA" id="ARBA00023033"/>
    </source>
</evidence>
<evidence type="ECO:0000256" key="5">
    <source>
        <dbReference type="ARBA" id="ARBA00022723"/>
    </source>
</evidence>
<evidence type="ECO:0000256" key="6">
    <source>
        <dbReference type="ARBA" id="ARBA00023002"/>
    </source>
</evidence>
<dbReference type="PANTHER" id="PTHR24305">
    <property type="entry name" value="CYTOCHROME P450"/>
    <property type="match status" value="1"/>
</dbReference>
<dbReference type="InterPro" id="IPR001128">
    <property type="entry name" value="Cyt_P450"/>
</dbReference>
<comment type="similarity">
    <text evidence="3 10">Belongs to the cytochrome P450 family.</text>
</comment>
<dbReference type="PRINTS" id="PR00463">
    <property type="entry name" value="EP450I"/>
</dbReference>
<proteinExistence type="inferred from homology"/>
<accession>A0A4R0RIS6</accession>
<evidence type="ECO:0000256" key="9">
    <source>
        <dbReference type="PIRSR" id="PIRSR602401-1"/>
    </source>
</evidence>
<dbReference type="GO" id="GO:0005506">
    <property type="term" value="F:iron ion binding"/>
    <property type="evidence" value="ECO:0007669"/>
    <property type="project" value="InterPro"/>
</dbReference>
<dbReference type="EMBL" id="RWJN01000166">
    <property type="protein sequence ID" value="TCD65735.1"/>
    <property type="molecule type" value="Genomic_DNA"/>
</dbReference>
<dbReference type="InterPro" id="IPR017972">
    <property type="entry name" value="Cyt_P450_CS"/>
</dbReference>
<dbReference type="GO" id="GO:0004497">
    <property type="term" value="F:monooxygenase activity"/>
    <property type="evidence" value="ECO:0007669"/>
    <property type="project" value="UniProtKB-KW"/>
</dbReference>
<comment type="pathway">
    <text evidence="2">Secondary metabolite biosynthesis.</text>
</comment>